<evidence type="ECO:0000313" key="2">
    <source>
        <dbReference type="Ensembl" id="ENSCHIP00010028567.1"/>
    </source>
</evidence>
<protein>
    <submittedName>
        <fullName evidence="2">Uncharacterized protein</fullName>
    </submittedName>
</protein>
<dbReference type="AlphaFoldDB" id="A0A8C2RGT3"/>
<accession>A0A8C2RGT3</accession>
<feature type="region of interest" description="Disordered" evidence="1">
    <location>
        <begin position="32"/>
        <end position="74"/>
    </location>
</feature>
<sequence length="109" mass="12143">MPAFSHFAYPLFYSVPTDCRSIHIGLSVPSYPHRKRDQKGHLPGLQKARWGLRPDKPQQGLASAGSGVDRVSKTPCPPHARHVAWLWNRGDSGKAQEDRELQATSFKLG</sequence>
<reference evidence="2" key="2">
    <citation type="submission" date="2025-08" db="UniProtKB">
        <authorList>
            <consortium name="Ensembl"/>
        </authorList>
    </citation>
    <scope>IDENTIFICATION</scope>
</reference>
<evidence type="ECO:0000256" key="1">
    <source>
        <dbReference type="SAM" id="MobiDB-lite"/>
    </source>
</evidence>
<proteinExistence type="predicted"/>
<reference evidence="2" key="1">
    <citation type="submission" date="2019-03" db="EMBL/GenBank/DDBJ databases">
        <title>Genome sequencing and reference-guided assembly of Black Bengal Goat (Capra hircus).</title>
        <authorList>
            <person name="Siddiki A.Z."/>
            <person name="Baten A."/>
            <person name="Billah M."/>
            <person name="Alam M.A.U."/>
            <person name="Shawrob K.S.M."/>
            <person name="Saha S."/>
            <person name="Chowdhury M."/>
            <person name="Rahman A.H."/>
            <person name="Stear M."/>
            <person name="Miah G."/>
            <person name="Das G.B."/>
            <person name="Hossain M.M."/>
            <person name="Kumkum M."/>
            <person name="Islam M.S."/>
            <person name="Mollah A.M."/>
            <person name="Ahsan A."/>
            <person name="Tusar F."/>
            <person name="Khan M.K.I."/>
        </authorList>
    </citation>
    <scope>NUCLEOTIDE SEQUENCE [LARGE SCALE GENOMIC DNA]</scope>
</reference>
<dbReference type="Ensembl" id="ENSCHIT00010040328.1">
    <property type="protein sequence ID" value="ENSCHIP00010028567.1"/>
    <property type="gene ID" value="ENSCHIG00010021327.1"/>
</dbReference>
<organism evidence="2">
    <name type="scientific">Capra hircus</name>
    <name type="common">Goat</name>
    <dbReference type="NCBI Taxonomy" id="9925"/>
    <lineage>
        <taxon>Eukaryota</taxon>
        <taxon>Metazoa</taxon>
        <taxon>Chordata</taxon>
        <taxon>Craniata</taxon>
        <taxon>Vertebrata</taxon>
        <taxon>Euteleostomi</taxon>
        <taxon>Mammalia</taxon>
        <taxon>Eutheria</taxon>
        <taxon>Laurasiatheria</taxon>
        <taxon>Artiodactyla</taxon>
        <taxon>Ruminantia</taxon>
        <taxon>Pecora</taxon>
        <taxon>Bovidae</taxon>
        <taxon>Caprinae</taxon>
        <taxon>Capra</taxon>
    </lineage>
</organism>
<name>A0A8C2RGT3_CAPHI</name>